<comment type="caution">
    <text evidence="4">The sequence shown here is derived from an EMBL/GenBank/DDBJ whole genome shotgun (WGS) entry which is preliminary data.</text>
</comment>
<organism evidence="4 5">
    <name type="scientific">Cycloclasticus pugetii</name>
    <dbReference type="NCBI Taxonomy" id="34068"/>
    <lineage>
        <taxon>Bacteria</taxon>
        <taxon>Pseudomonadati</taxon>
        <taxon>Pseudomonadota</taxon>
        <taxon>Gammaproteobacteria</taxon>
        <taxon>Thiotrichales</taxon>
        <taxon>Piscirickettsiaceae</taxon>
        <taxon>Cycloclasticus</taxon>
    </lineage>
</organism>
<proteinExistence type="inferred from homology"/>
<keyword evidence="5" id="KW-1185">Reference proteome</keyword>
<evidence type="ECO:0000256" key="1">
    <source>
        <dbReference type="ARBA" id="ARBA00010645"/>
    </source>
</evidence>
<protein>
    <recommendedName>
        <fullName evidence="2">UPF0125 protein L196_04081</fullName>
    </recommendedName>
</protein>
<dbReference type="Pfam" id="PF03658">
    <property type="entry name" value="Ub-RnfH"/>
    <property type="match status" value="1"/>
</dbReference>
<dbReference type="InterPro" id="IPR005346">
    <property type="entry name" value="RnfH"/>
</dbReference>
<sequence>MGNVEVAYATPEKQLILVVPFHDGLTVQKAIDASGILKHFPDINLDNNAVGVFSKPCKLDTLLRVGDRVEIYRPLIADPKEVRRQRAEAGKVTKKGARSANE</sequence>
<dbReference type="AlphaFoldDB" id="A0AB33Z3B1"/>
<dbReference type="SUPFAM" id="SSF54285">
    <property type="entry name" value="MoaD/ThiS"/>
    <property type="match status" value="1"/>
</dbReference>
<comment type="similarity">
    <text evidence="1 2">Belongs to the UPF0125 (RnfH) family.</text>
</comment>
<dbReference type="InterPro" id="IPR016155">
    <property type="entry name" value="Mopterin_synth/thiamin_S_b"/>
</dbReference>
<dbReference type="PANTHER" id="PTHR37483">
    <property type="entry name" value="UPF0125 PROTEIN RATB"/>
    <property type="match status" value="1"/>
</dbReference>
<evidence type="ECO:0000256" key="3">
    <source>
        <dbReference type="SAM" id="MobiDB-lite"/>
    </source>
</evidence>
<dbReference type="PANTHER" id="PTHR37483:SF1">
    <property type="entry name" value="UPF0125 PROTEIN RATB"/>
    <property type="match status" value="1"/>
</dbReference>
<dbReference type="RefSeq" id="WP_015006279.1">
    <property type="nucleotide sequence ID" value="NZ_FQZJ01000001.1"/>
</dbReference>
<name>A0AB33Z3B1_9GAMM</name>
<feature type="compositionally biased region" description="Basic residues" evidence="3">
    <location>
        <begin position="92"/>
        <end position="102"/>
    </location>
</feature>
<dbReference type="HAMAP" id="MF_00460">
    <property type="entry name" value="UPF0125_RnfH"/>
    <property type="match status" value="1"/>
</dbReference>
<evidence type="ECO:0000313" key="5">
    <source>
        <dbReference type="Proteomes" id="UP000015462"/>
    </source>
</evidence>
<accession>A0AB33Z3B1</accession>
<dbReference type="InterPro" id="IPR037021">
    <property type="entry name" value="RnfH_sf"/>
</dbReference>
<dbReference type="Gene3D" id="3.10.20.280">
    <property type="entry name" value="RnfH-like"/>
    <property type="match status" value="1"/>
</dbReference>
<dbReference type="Proteomes" id="UP000015462">
    <property type="component" value="Unassembled WGS sequence"/>
</dbReference>
<reference evidence="4 5" key="1">
    <citation type="journal article" date="2013" name="Genome Announc.">
        <title>Genome Sequence of the Pyrene- and Fluoranthene-Degrading Bacterium Cycloclasticus sp. Strain PY97M.</title>
        <authorList>
            <person name="Cui Z."/>
            <person name="Xu G."/>
            <person name="Li Q."/>
            <person name="Gao W."/>
            <person name="Zheng L."/>
        </authorList>
    </citation>
    <scope>NUCLEOTIDE SEQUENCE [LARGE SCALE GENOMIC DNA]</scope>
    <source>
        <strain evidence="4 5">PY97M</strain>
    </source>
</reference>
<evidence type="ECO:0000313" key="4">
    <source>
        <dbReference type="EMBL" id="EPD13683.1"/>
    </source>
</evidence>
<gene>
    <name evidence="4" type="ORF">L196_04081</name>
</gene>
<feature type="region of interest" description="Disordered" evidence="3">
    <location>
        <begin position="83"/>
        <end position="102"/>
    </location>
</feature>
<dbReference type="EMBL" id="ASHL01000002">
    <property type="protein sequence ID" value="EPD13683.1"/>
    <property type="molecule type" value="Genomic_DNA"/>
</dbReference>
<dbReference type="NCBIfam" id="NF002490">
    <property type="entry name" value="PRK01777.1"/>
    <property type="match status" value="1"/>
</dbReference>
<evidence type="ECO:0000256" key="2">
    <source>
        <dbReference type="HAMAP-Rule" id="MF_00460"/>
    </source>
</evidence>